<dbReference type="EMBL" id="MU001891">
    <property type="protein sequence ID" value="KAF2794427.1"/>
    <property type="molecule type" value="Genomic_DNA"/>
</dbReference>
<keyword evidence="3" id="KW-0560">Oxidoreductase</keyword>
<evidence type="ECO:0000256" key="2">
    <source>
        <dbReference type="ARBA" id="ARBA00022723"/>
    </source>
</evidence>
<feature type="binding site" evidence="5">
    <location>
        <position position="530"/>
    </location>
    <ligand>
        <name>Fe cation</name>
        <dbReference type="ChEBI" id="CHEBI:24875"/>
        <note>catalytic</note>
    </ligand>
</feature>
<feature type="binding site" evidence="5">
    <location>
        <position position="327"/>
    </location>
    <ligand>
        <name>Fe cation</name>
        <dbReference type="ChEBI" id="CHEBI:24875"/>
        <note>catalytic</note>
    </ligand>
</feature>
<proteinExistence type="inferred from homology"/>
<comment type="cofactor">
    <cofactor evidence="5">
        <name>Fe(2+)</name>
        <dbReference type="ChEBI" id="CHEBI:29033"/>
    </cofactor>
    <text evidence="5">Binds 1 Fe(2+) ion per subunit.</text>
</comment>
<sequence>MDVPWPNDCGFDTDYEQPSPVPLNVKGEIPSYAAGVLYRTGPVGFKIKTNAGKTWAAGHWFDGLSAVHRFQIDCPDDGPAQVTYRSRRIVDEYLQMVKTTGKLDSITFAAKRDPCKSVFKKVMSMFYSAQNNKNVGVTLSINMPGGGYVKDPEKRVAINGHSTDIQTLHTKTDATLFKKINPETLEPEGTAFQTKLHPALKGPFSAAHAKSDPETGDIYNFNLDLAYKSTYRVFCTSALTGETEILATFSGKPAYIHSLFLTENYVILCVWNSYIKWSGISVLYEKNIVDAIAPFDSTQKTSWYVVDRRHGKGLVATYESDPFFCFHSINAWEEPSASDPSKTDIITEASIYDNLDVIHRFYYDNVMSSAEGSKAYTGKKRESCLPSQAQFRLPLVNAGVSSSQHLPAELVFKADKSISMELPTINPSYLTRRHRFVYGTADRLKSSFMDGIAKFDNKTQKSIFWETEAHTPGEPIFIANPKGETEDDGVLLSVVLDGTNEKSYLLCLDAKDLRELGRAEMHGPMAFGFHGAHAPSGRAYAGDI</sequence>
<dbReference type="PANTHER" id="PTHR10543">
    <property type="entry name" value="BETA-CAROTENE DIOXYGENASE"/>
    <property type="match status" value="1"/>
</dbReference>
<dbReference type="GO" id="GO:0046872">
    <property type="term" value="F:metal ion binding"/>
    <property type="evidence" value="ECO:0007669"/>
    <property type="project" value="UniProtKB-KW"/>
</dbReference>
<keyword evidence="4 5" id="KW-0408">Iron</keyword>
<dbReference type="AlphaFoldDB" id="A0A6A6XFE9"/>
<protein>
    <submittedName>
        <fullName evidence="6">Carotenoid oxygenase</fullName>
    </submittedName>
</protein>
<dbReference type="GO" id="GO:0016121">
    <property type="term" value="P:carotene catabolic process"/>
    <property type="evidence" value="ECO:0007669"/>
    <property type="project" value="TreeGrafter"/>
</dbReference>
<evidence type="ECO:0000256" key="3">
    <source>
        <dbReference type="ARBA" id="ARBA00023002"/>
    </source>
</evidence>
<reference evidence="6" key="1">
    <citation type="journal article" date="2020" name="Stud. Mycol.">
        <title>101 Dothideomycetes genomes: a test case for predicting lifestyles and emergence of pathogens.</title>
        <authorList>
            <person name="Haridas S."/>
            <person name="Albert R."/>
            <person name="Binder M."/>
            <person name="Bloem J."/>
            <person name="Labutti K."/>
            <person name="Salamov A."/>
            <person name="Andreopoulos B."/>
            <person name="Baker S."/>
            <person name="Barry K."/>
            <person name="Bills G."/>
            <person name="Bluhm B."/>
            <person name="Cannon C."/>
            <person name="Castanera R."/>
            <person name="Culley D."/>
            <person name="Daum C."/>
            <person name="Ezra D."/>
            <person name="Gonzalez J."/>
            <person name="Henrissat B."/>
            <person name="Kuo A."/>
            <person name="Liang C."/>
            <person name="Lipzen A."/>
            <person name="Lutzoni F."/>
            <person name="Magnuson J."/>
            <person name="Mondo S."/>
            <person name="Nolan M."/>
            <person name="Ohm R."/>
            <person name="Pangilinan J."/>
            <person name="Park H.-J."/>
            <person name="Ramirez L."/>
            <person name="Alfaro M."/>
            <person name="Sun H."/>
            <person name="Tritt A."/>
            <person name="Yoshinaga Y."/>
            <person name="Zwiers L.-H."/>
            <person name="Turgeon B."/>
            <person name="Goodwin S."/>
            <person name="Spatafora J."/>
            <person name="Crous P."/>
            <person name="Grigoriev I."/>
        </authorList>
    </citation>
    <scope>NUCLEOTIDE SEQUENCE</scope>
    <source>
        <strain evidence="6">CBS 109.77</strain>
    </source>
</reference>
<feature type="binding site" evidence="5">
    <location>
        <position position="257"/>
    </location>
    <ligand>
        <name>Fe cation</name>
        <dbReference type="ChEBI" id="CHEBI:24875"/>
        <note>catalytic</note>
    </ligand>
</feature>
<dbReference type="Pfam" id="PF03055">
    <property type="entry name" value="RPE65"/>
    <property type="match status" value="1"/>
</dbReference>
<keyword evidence="2 5" id="KW-0479">Metal-binding</keyword>
<feature type="binding site" evidence="5">
    <location>
        <position position="208"/>
    </location>
    <ligand>
        <name>Fe cation</name>
        <dbReference type="ChEBI" id="CHEBI:24875"/>
        <note>catalytic</note>
    </ligand>
</feature>
<name>A0A6A6XFE9_9PLEO</name>
<dbReference type="GO" id="GO:0010436">
    <property type="term" value="F:carotenoid dioxygenase activity"/>
    <property type="evidence" value="ECO:0007669"/>
    <property type="project" value="TreeGrafter"/>
</dbReference>
<evidence type="ECO:0000256" key="5">
    <source>
        <dbReference type="PIRSR" id="PIRSR604294-1"/>
    </source>
</evidence>
<comment type="similarity">
    <text evidence="1">Belongs to the carotenoid oxygenase family.</text>
</comment>
<evidence type="ECO:0000313" key="7">
    <source>
        <dbReference type="Proteomes" id="UP000799757"/>
    </source>
</evidence>
<keyword evidence="7" id="KW-1185">Reference proteome</keyword>
<accession>A0A6A6XFE9</accession>
<gene>
    <name evidence="6" type="ORF">K505DRAFT_304007</name>
</gene>
<evidence type="ECO:0000256" key="4">
    <source>
        <dbReference type="ARBA" id="ARBA00023004"/>
    </source>
</evidence>
<dbReference type="PANTHER" id="PTHR10543:SF24">
    <property type="entry name" value="CAROTENOID ISOMEROOXYGENASE"/>
    <property type="match status" value="1"/>
</dbReference>
<dbReference type="OrthoDB" id="407010at2759"/>
<organism evidence="6 7">
    <name type="scientific">Melanomma pulvis-pyrius CBS 109.77</name>
    <dbReference type="NCBI Taxonomy" id="1314802"/>
    <lineage>
        <taxon>Eukaryota</taxon>
        <taxon>Fungi</taxon>
        <taxon>Dikarya</taxon>
        <taxon>Ascomycota</taxon>
        <taxon>Pezizomycotina</taxon>
        <taxon>Dothideomycetes</taxon>
        <taxon>Pleosporomycetidae</taxon>
        <taxon>Pleosporales</taxon>
        <taxon>Melanommataceae</taxon>
        <taxon>Melanomma</taxon>
    </lineage>
</organism>
<dbReference type="InterPro" id="IPR004294">
    <property type="entry name" value="Carotenoid_Oase"/>
</dbReference>
<evidence type="ECO:0000256" key="1">
    <source>
        <dbReference type="ARBA" id="ARBA00006787"/>
    </source>
</evidence>
<evidence type="ECO:0000313" key="6">
    <source>
        <dbReference type="EMBL" id="KAF2794427.1"/>
    </source>
</evidence>
<dbReference type="Proteomes" id="UP000799757">
    <property type="component" value="Unassembled WGS sequence"/>
</dbReference>